<organism evidence="4">
    <name type="scientific">Aphanomyces invadans</name>
    <dbReference type="NCBI Taxonomy" id="157072"/>
    <lineage>
        <taxon>Eukaryota</taxon>
        <taxon>Sar</taxon>
        <taxon>Stramenopiles</taxon>
        <taxon>Oomycota</taxon>
        <taxon>Saprolegniomycetes</taxon>
        <taxon>Saprolegniales</taxon>
        <taxon>Verrucalvaceae</taxon>
        <taxon>Aphanomyces</taxon>
    </lineage>
</organism>
<dbReference type="OrthoDB" id="20872at2759"/>
<dbReference type="InterPro" id="IPR036770">
    <property type="entry name" value="Ankyrin_rpt-contain_sf"/>
</dbReference>
<accession>A0A024TI12</accession>
<name>A0A024TI12_9STRA</name>
<feature type="repeat" description="ANK" evidence="3">
    <location>
        <begin position="181"/>
        <end position="205"/>
    </location>
</feature>
<dbReference type="Pfam" id="PF12796">
    <property type="entry name" value="Ank_2"/>
    <property type="match status" value="3"/>
</dbReference>
<dbReference type="PANTHER" id="PTHR24198:SF165">
    <property type="entry name" value="ANKYRIN REPEAT-CONTAINING PROTEIN-RELATED"/>
    <property type="match status" value="1"/>
</dbReference>
<dbReference type="GeneID" id="20089409"/>
<dbReference type="AlphaFoldDB" id="A0A024TI12"/>
<evidence type="ECO:0000256" key="2">
    <source>
        <dbReference type="ARBA" id="ARBA00023043"/>
    </source>
</evidence>
<evidence type="ECO:0000256" key="1">
    <source>
        <dbReference type="ARBA" id="ARBA00022737"/>
    </source>
</evidence>
<proteinExistence type="predicted"/>
<dbReference type="STRING" id="157072.A0A024TI12"/>
<keyword evidence="2 3" id="KW-0040">ANK repeat</keyword>
<evidence type="ECO:0000313" key="4">
    <source>
        <dbReference type="EMBL" id="ETV93795.1"/>
    </source>
</evidence>
<dbReference type="VEuPathDB" id="FungiDB:H310_12359"/>
<feature type="repeat" description="ANK" evidence="3">
    <location>
        <begin position="115"/>
        <end position="148"/>
    </location>
</feature>
<evidence type="ECO:0000256" key="3">
    <source>
        <dbReference type="PROSITE-ProRule" id="PRU00023"/>
    </source>
</evidence>
<dbReference type="InterPro" id="IPR002110">
    <property type="entry name" value="Ankyrin_rpt"/>
</dbReference>
<reference evidence="4" key="1">
    <citation type="submission" date="2013-12" db="EMBL/GenBank/DDBJ databases">
        <title>The Genome Sequence of Aphanomyces invadans NJM9701.</title>
        <authorList>
            <consortium name="The Broad Institute Genomics Platform"/>
            <person name="Russ C."/>
            <person name="Tyler B."/>
            <person name="van West P."/>
            <person name="Dieguez-Uribeondo J."/>
            <person name="Young S.K."/>
            <person name="Zeng Q."/>
            <person name="Gargeya S."/>
            <person name="Fitzgerald M."/>
            <person name="Abouelleil A."/>
            <person name="Alvarado L."/>
            <person name="Chapman S.B."/>
            <person name="Gainer-Dewar J."/>
            <person name="Goldberg J."/>
            <person name="Griggs A."/>
            <person name="Gujja S."/>
            <person name="Hansen M."/>
            <person name="Howarth C."/>
            <person name="Imamovic A."/>
            <person name="Ireland A."/>
            <person name="Larimer J."/>
            <person name="McCowan C."/>
            <person name="Murphy C."/>
            <person name="Pearson M."/>
            <person name="Poon T.W."/>
            <person name="Priest M."/>
            <person name="Roberts A."/>
            <person name="Saif S."/>
            <person name="Shea T."/>
            <person name="Sykes S."/>
            <person name="Wortman J."/>
            <person name="Nusbaum C."/>
            <person name="Birren B."/>
        </authorList>
    </citation>
    <scope>NUCLEOTIDE SEQUENCE [LARGE SCALE GENOMIC DNA]</scope>
    <source>
        <strain evidence="4">NJM9701</strain>
    </source>
</reference>
<dbReference type="RefSeq" id="XP_008877605.1">
    <property type="nucleotide sequence ID" value="XM_008879383.1"/>
</dbReference>
<protein>
    <submittedName>
        <fullName evidence="4">Uncharacterized protein</fullName>
    </submittedName>
</protein>
<dbReference type="EMBL" id="KI913989">
    <property type="protein sequence ID" value="ETV93795.1"/>
    <property type="molecule type" value="Genomic_DNA"/>
</dbReference>
<dbReference type="SMART" id="SM00248">
    <property type="entry name" value="ANK"/>
    <property type="match status" value="7"/>
</dbReference>
<dbReference type="PANTHER" id="PTHR24198">
    <property type="entry name" value="ANKYRIN REPEAT AND PROTEIN KINASE DOMAIN-CONTAINING PROTEIN"/>
    <property type="match status" value="1"/>
</dbReference>
<gene>
    <name evidence="4" type="ORF">H310_12359</name>
</gene>
<feature type="repeat" description="ANK" evidence="3">
    <location>
        <begin position="37"/>
        <end position="59"/>
    </location>
</feature>
<sequence length="436" mass="46782">MGQEKASDLWVAAKEGDVDTITRIFRDVETTVNVSENGATPLWIASKHGHTDVVRALVDAADVDWTNEDSETALYAAAQEGHVHVVDVLVRYANVNLANAVSASPSSSSEFHRQDGATPLYIASEMGHADVVERLLQHDRVDANLSNRNGATALHIASERGHAAAVALLLPRTNAALQDMDGWTALHAAAYSGQAKVVELLAASGLFDATATTKGGDSAVDLATEEGYVDVARLLRQVSSMASPASIAIPPMWPCLWLVEPTTGYHVYPKKWLSEKWMRLRPMCPHVAETAGHVVRASSASIRALLPFLRTTLQFLTATALLAEHPTASVARPNPFLLSVLDSAPIVVPALVHAVAAMSFLHNEPIERSNMEKQLEQLVAALHDDVDVATIADDLNKIWAAYEVDPSSIKAHKDVLLGLPSLGHHGVDLDYGTAAN</sequence>
<dbReference type="eggNOG" id="KOG4177">
    <property type="taxonomic scope" value="Eukaryota"/>
</dbReference>
<feature type="repeat" description="ANK" evidence="3">
    <location>
        <begin position="149"/>
        <end position="170"/>
    </location>
</feature>
<dbReference type="SUPFAM" id="SSF48403">
    <property type="entry name" value="Ankyrin repeat"/>
    <property type="match status" value="1"/>
</dbReference>
<dbReference type="PROSITE" id="PS50297">
    <property type="entry name" value="ANK_REP_REGION"/>
    <property type="match status" value="4"/>
</dbReference>
<dbReference type="PROSITE" id="PS50088">
    <property type="entry name" value="ANK_REPEAT"/>
    <property type="match status" value="4"/>
</dbReference>
<dbReference type="Gene3D" id="1.25.40.20">
    <property type="entry name" value="Ankyrin repeat-containing domain"/>
    <property type="match status" value="3"/>
</dbReference>
<keyword evidence="1" id="KW-0677">Repeat</keyword>